<evidence type="ECO:0000313" key="4">
    <source>
        <dbReference type="EMBL" id="RKR86166.1"/>
    </source>
</evidence>
<sequence>MPEIPEMYVEAVRSERDALLRLVAEGRAMAANGDSAGLTAFAELVHRQIERADAISRTGGHLTRNIDDIIEAFDDLFDRAFPVQHPTDPAEVLDAPWPSRQRAKLVGALVDRPDWPKPPLAALVERAVDSGDVRLLRLLVWTRIGRIERVETARMLDALHAADSLDAALVEYAFTEDPYLGRAIAGDSDDPDAATEPAACAAVVHDHVDEMLWRMTAPGEPAGWRDLPKMRVPRGLRFVRRALAWQGDERVAVHLGAAELTDIERKSLLELLRDEPPERWRAAFDLRLPAGDAETLLPLFGLASAAPLLRLILRLADAPVIRHERAEILSAAEAAGERNARELLAMCPSEIVSAALGWNRVALLKRFRNNALQGIAAYGLLPLEPDESVLDRYLALRESARNGARFGPNRRQSHAAAIGVALAHLAQVAGLRNADHLEWDCEAGLAEETPTGWRLDGYQVALRLDGADPQIAVSNDAGKRLRSVPPAVRADPRYAEIRAHQERLRDQARRMRTGLIERLVATEGSLDPDELARLSRLPSGAALLPALIWRDRADTIGLLDQVDRDGPVTAVHPSTLYERGLLARWQAEIVGRRIRQPVKQAFRELYVPTPAEHAAGDRSSRFAGQRVSGRVAVPLLAGRGWAIHDRYDDEQLTRRLDDRITAAVRCDFGGYFGQGDVTVGEVRFLAAGSAVPLVEVAPVLFSEVMRDLDLVVSVAGTGTGAYHSPAHAASRAQLLGALIGDLGLDRVTVDGSSAVVRGSRATYRVHLNSGSIHVEPGGYLCVVPASFGRTGHRRLFLPFADEDDLTGVVLSKVLLLAEDDRITDPSILDQLDRLAPR</sequence>
<dbReference type="InterPro" id="IPR056639">
    <property type="entry name" value="DUF7737"/>
</dbReference>
<evidence type="ECO:0000313" key="5">
    <source>
        <dbReference type="Proteomes" id="UP000277671"/>
    </source>
</evidence>
<evidence type="ECO:0000259" key="1">
    <source>
        <dbReference type="Pfam" id="PF13569"/>
    </source>
</evidence>
<organism evidence="4 5">
    <name type="scientific">Micromonospora pisi</name>
    <dbReference type="NCBI Taxonomy" id="589240"/>
    <lineage>
        <taxon>Bacteria</taxon>
        <taxon>Bacillati</taxon>
        <taxon>Actinomycetota</taxon>
        <taxon>Actinomycetes</taxon>
        <taxon>Micromonosporales</taxon>
        <taxon>Micromonosporaceae</taxon>
        <taxon>Micromonospora</taxon>
    </lineage>
</organism>
<dbReference type="AlphaFoldDB" id="A0A495JAX7"/>
<evidence type="ECO:0000259" key="2">
    <source>
        <dbReference type="Pfam" id="PF18991"/>
    </source>
</evidence>
<dbReference type="Pfam" id="PF13569">
    <property type="entry name" value="DUF4132"/>
    <property type="match status" value="1"/>
</dbReference>
<dbReference type="InterPro" id="IPR025406">
    <property type="entry name" value="DUF4132"/>
</dbReference>
<accession>A0A495JAX7</accession>
<dbReference type="Proteomes" id="UP000277671">
    <property type="component" value="Unassembled WGS sequence"/>
</dbReference>
<evidence type="ECO:0000259" key="3">
    <source>
        <dbReference type="Pfam" id="PF24879"/>
    </source>
</evidence>
<reference evidence="4 5" key="1">
    <citation type="submission" date="2018-10" db="EMBL/GenBank/DDBJ databases">
        <title>Sequencing the genomes of 1000 actinobacteria strains.</title>
        <authorList>
            <person name="Klenk H.-P."/>
        </authorList>
    </citation>
    <scope>NUCLEOTIDE SEQUENCE [LARGE SCALE GENOMIC DNA]</scope>
    <source>
        <strain evidence="4 5">DSM 45175</strain>
    </source>
</reference>
<gene>
    <name evidence="4" type="ORF">BDK92_0388</name>
</gene>
<dbReference type="Pfam" id="PF18991">
    <property type="entry name" value="DUF5724"/>
    <property type="match status" value="1"/>
</dbReference>
<feature type="domain" description="DUF4132" evidence="1">
    <location>
        <begin position="478"/>
        <end position="641"/>
    </location>
</feature>
<comment type="caution">
    <text evidence="4">The sequence shown here is derived from an EMBL/GenBank/DDBJ whole genome shotgun (WGS) entry which is preliminary data.</text>
</comment>
<keyword evidence="5" id="KW-1185">Reference proteome</keyword>
<dbReference type="OrthoDB" id="9763697at2"/>
<dbReference type="EMBL" id="RBKT01000001">
    <property type="protein sequence ID" value="RKR86166.1"/>
    <property type="molecule type" value="Genomic_DNA"/>
</dbReference>
<proteinExistence type="predicted"/>
<feature type="domain" description="DUF5724" evidence="2">
    <location>
        <begin position="375"/>
        <end position="440"/>
    </location>
</feature>
<dbReference type="RefSeq" id="WP_121154021.1">
    <property type="nucleotide sequence ID" value="NZ_RBKT01000001.1"/>
</dbReference>
<protein>
    <submittedName>
        <fullName evidence="4">Uncharacterized protein DUF4132</fullName>
    </submittedName>
</protein>
<dbReference type="Pfam" id="PF24879">
    <property type="entry name" value="DUF7737"/>
    <property type="match status" value="1"/>
</dbReference>
<feature type="domain" description="DUF7737" evidence="3">
    <location>
        <begin position="729"/>
        <end position="831"/>
    </location>
</feature>
<name>A0A495JAX7_9ACTN</name>
<dbReference type="InterPro" id="IPR043782">
    <property type="entry name" value="DUF5724"/>
</dbReference>